<protein>
    <submittedName>
        <fullName evidence="2">Uncharacterized protein</fullName>
    </submittedName>
</protein>
<feature type="transmembrane region" description="Helical" evidence="1">
    <location>
        <begin position="12"/>
        <end position="28"/>
    </location>
</feature>
<dbReference type="EMBL" id="FRAH01000006">
    <property type="protein sequence ID" value="SHJ79886.1"/>
    <property type="molecule type" value="Genomic_DNA"/>
</dbReference>
<dbReference type="Proteomes" id="UP000183975">
    <property type="component" value="Unassembled WGS sequence"/>
</dbReference>
<dbReference type="AlphaFoldDB" id="A0A1M6M8W8"/>
<sequence>MKKIDGFFEKYWRFLHLIVCVYLAVNYFKLWERWRAYWVVHIIMAVFFFVYGRFWLLSAGKMPTVKERRNRKVTGILCFGICFCCLLLGVYIF</sequence>
<name>A0A1M6M8W8_9FIRM</name>
<keyword evidence="1" id="KW-0812">Transmembrane</keyword>
<accession>A0A1M6M8W8</accession>
<keyword evidence="3" id="KW-1185">Reference proteome</keyword>
<evidence type="ECO:0000313" key="2">
    <source>
        <dbReference type="EMBL" id="SHJ79886.1"/>
    </source>
</evidence>
<evidence type="ECO:0000313" key="3">
    <source>
        <dbReference type="Proteomes" id="UP000183975"/>
    </source>
</evidence>
<reference evidence="2 3" key="1">
    <citation type="submission" date="2016-11" db="EMBL/GenBank/DDBJ databases">
        <authorList>
            <person name="Jaros S."/>
            <person name="Januszkiewicz K."/>
            <person name="Wedrychowicz H."/>
        </authorList>
    </citation>
    <scope>NUCLEOTIDE SEQUENCE [LARGE SCALE GENOMIC DNA]</scope>
    <source>
        <strain evidence="2 3">DSM 14214</strain>
    </source>
</reference>
<proteinExistence type="predicted"/>
<evidence type="ECO:0000256" key="1">
    <source>
        <dbReference type="SAM" id="Phobius"/>
    </source>
</evidence>
<feature type="transmembrane region" description="Helical" evidence="1">
    <location>
        <begin position="34"/>
        <end position="52"/>
    </location>
</feature>
<feature type="transmembrane region" description="Helical" evidence="1">
    <location>
        <begin position="73"/>
        <end position="92"/>
    </location>
</feature>
<dbReference type="RefSeq" id="WP_072848869.1">
    <property type="nucleotide sequence ID" value="NZ_FRAH01000006.1"/>
</dbReference>
<organism evidence="2 3">
    <name type="scientific">Anaerotignum lactatifermentans DSM 14214</name>
    <dbReference type="NCBI Taxonomy" id="1121323"/>
    <lineage>
        <taxon>Bacteria</taxon>
        <taxon>Bacillati</taxon>
        <taxon>Bacillota</taxon>
        <taxon>Clostridia</taxon>
        <taxon>Lachnospirales</taxon>
        <taxon>Anaerotignaceae</taxon>
        <taxon>Anaerotignum</taxon>
    </lineage>
</organism>
<keyword evidence="1" id="KW-1133">Transmembrane helix</keyword>
<keyword evidence="1" id="KW-0472">Membrane</keyword>
<gene>
    <name evidence="2" type="ORF">SAMN02745138_00528</name>
</gene>